<proteinExistence type="predicted"/>
<dbReference type="Pfam" id="PF13670">
    <property type="entry name" value="PepSY_2"/>
    <property type="match status" value="1"/>
</dbReference>
<evidence type="ECO:0000259" key="3">
    <source>
        <dbReference type="Pfam" id="PF13670"/>
    </source>
</evidence>
<dbReference type="KEGG" id="salm:D0Y50_06390"/>
<keyword evidence="2" id="KW-0732">Signal</keyword>
<evidence type="ECO:0000256" key="2">
    <source>
        <dbReference type="SAM" id="SignalP"/>
    </source>
</evidence>
<feature type="domain" description="PepSY" evidence="3">
    <location>
        <begin position="9"/>
        <end position="83"/>
    </location>
</feature>
<feature type="signal peptide" evidence="2">
    <location>
        <begin position="1"/>
        <end position="22"/>
    </location>
</feature>
<dbReference type="AlphaFoldDB" id="A0A346NSA9"/>
<keyword evidence="5" id="KW-1185">Reference proteome</keyword>
<dbReference type="Gene3D" id="3.30.505.20">
    <property type="match status" value="1"/>
</dbReference>
<dbReference type="EMBL" id="CP031769">
    <property type="protein sequence ID" value="AXR08416.1"/>
    <property type="molecule type" value="Genomic_DNA"/>
</dbReference>
<evidence type="ECO:0000256" key="1">
    <source>
        <dbReference type="SAM" id="MobiDB-lite"/>
    </source>
</evidence>
<feature type="chain" id="PRO_5016814711" evidence="2">
    <location>
        <begin position="23"/>
        <end position="92"/>
    </location>
</feature>
<feature type="region of interest" description="Disordered" evidence="1">
    <location>
        <begin position="24"/>
        <end position="45"/>
    </location>
</feature>
<accession>A0A346NSA9</accession>
<sequence length="92" mass="10352">MRTLQMMGIVTLLAVSSGPLMAQQNERQQDTLDRTQAAARAQQQVKGRVLRVDQAGNKYRVKVLKKSGRVVSVDVDKRSGQVRQTQNKESER</sequence>
<reference evidence="4 5" key="1">
    <citation type="submission" date="2018-08" db="EMBL/GenBank/DDBJ databases">
        <title>Salinimonas sediminis sp. nov., a piezophilic bacterium isolated from a deep-sea sediment sample from the New Britain Trench.</title>
        <authorList>
            <person name="Cao J."/>
        </authorList>
    </citation>
    <scope>NUCLEOTIDE SEQUENCE [LARGE SCALE GENOMIC DNA]</scope>
    <source>
        <strain evidence="4 5">N102</strain>
    </source>
</reference>
<organism evidence="4 5">
    <name type="scientific">Salinimonas sediminis</name>
    <dbReference type="NCBI Taxonomy" id="2303538"/>
    <lineage>
        <taxon>Bacteria</taxon>
        <taxon>Pseudomonadati</taxon>
        <taxon>Pseudomonadota</taxon>
        <taxon>Gammaproteobacteria</taxon>
        <taxon>Alteromonadales</taxon>
        <taxon>Alteromonadaceae</taxon>
        <taxon>Alteromonas/Salinimonas group</taxon>
        <taxon>Salinimonas</taxon>
    </lineage>
</organism>
<evidence type="ECO:0000313" key="5">
    <source>
        <dbReference type="Proteomes" id="UP000262073"/>
    </source>
</evidence>
<evidence type="ECO:0000313" key="4">
    <source>
        <dbReference type="EMBL" id="AXR08416.1"/>
    </source>
</evidence>
<gene>
    <name evidence="4" type="ORF">D0Y50_06390</name>
</gene>
<protein>
    <submittedName>
        <fullName evidence="4">Peptidase</fullName>
    </submittedName>
</protein>
<dbReference type="Proteomes" id="UP000262073">
    <property type="component" value="Chromosome"/>
</dbReference>
<dbReference type="OrthoDB" id="6196800at2"/>
<dbReference type="InterPro" id="IPR025711">
    <property type="entry name" value="PepSY"/>
</dbReference>
<name>A0A346NSA9_9ALTE</name>